<reference evidence="3 4" key="1">
    <citation type="submission" date="2023-08" db="EMBL/GenBank/DDBJ databases">
        <authorList>
            <person name="Folkvardsen B D."/>
            <person name="Norman A."/>
        </authorList>
    </citation>
    <scope>NUCLEOTIDE SEQUENCE [LARGE SCALE GENOMIC DNA]</scope>
    <source>
        <strain evidence="3 4">Mu0050</strain>
    </source>
</reference>
<accession>A0ABM9MJC4</accession>
<sequence>MRVITAAVALLLALCTAPTAVGEETTPAPTPVPQETVAPGRDGIVPVPTTAPEETVPVPEAPEGLTGEPFVDNSSLLDLRPMPIEFWTRSDRDDAITVFFTGGVPQCHGVHAAVYETPEAVTVDLLGGTPPEAVGMACIEIAVVGTLEVPLQAPLGDRAVLTTRLDKPH</sequence>
<feature type="signal peptide" evidence="2">
    <location>
        <begin position="1"/>
        <end position="22"/>
    </location>
</feature>
<dbReference type="EMBL" id="OY726395">
    <property type="protein sequence ID" value="CAJ1586614.1"/>
    <property type="molecule type" value="Genomic_DNA"/>
</dbReference>
<evidence type="ECO:0000256" key="2">
    <source>
        <dbReference type="SAM" id="SignalP"/>
    </source>
</evidence>
<evidence type="ECO:0000256" key="1">
    <source>
        <dbReference type="SAM" id="MobiDB-lite"/>
    </source>
</evidence>
<gene>
    <name evidence="3" type="ORF">MU0050_004368</name>
</gene>
<feature type="chain" id="PRO_5046490299" evidence="2">
    <location>
        <begin position="23"/>
        <end position="169"/>
    </location>
</feature>
<evidence type="ECO:0000313" key="4">
    <source>
        <dbReference type="Proteomes" id="UP001190466"/>
    </source>
</evidence>
<protein>
    <submittedName>
        <fullName evidence="3">Uncharacterized protein</fullName>
    </submittedName>
</protein>
<dbReference type="Proteomes" id="UP001190466">
    <property type="component" value="Chromosome"/>
</dbReference>
<keyword evidence="2" id="KW-0732">Signal</keyword>
<proteinExistence type="predicted"/>
<feature type="region of interest" description="Disordered" evidence="1">
    <location>
        <begin position="22"/>
        <end position="65"/>
    </location>
</feature>
<dbReference type="RefSeq" id="WP_316512558.1">
    <property type="nucleotide sequence ID" value="NZ_OY726395.1"/>
</dbReference>
<evidence type="ECO:0000313" key="3">
    <source>
        <dbReference type="EMBL" id="CAJ1586614.1"/>
    </source>
</evidence>
<name>A0ABM9MJC4_9MYCO</name>
<feature type="compositionally biased region" description="Low complexity" evidence="1">
    <location>
        <begin position="45"/>
        <end position="63"/>
    </location>
</feature>
<organism evidence="3 4">
    <name type="scientific">[Mycobacterium] wendilense</name>
    <dbReference type="NCBI Taxonomy" id="3064284"/>
    <lineage>
        <taxon>Bacteria</taxon>
        <taxon>Bacillati</taxon>
        <taxon>Actinomycetota</taxon>
        <taxon>Actinomycetes</taxon>
        <taxon>Mycobacteriales</taxon>
        <taxon>Mycobacteriaceae</taxon>
        <taxon>Mycolicibacter</taxon>
    </lineage>
</organism>
<keyword evidence="4" id="KW-1185">Reference proteome</keyword>